<comment type="caution">
    <text evidence="2">The sequence shown here is derived from an EMBL/GenBank/DDBJ whole genome shotgun (WGS) entry which is preliminary data.</text>
</comment>
<keyword evidence="1" id="KW-1133">Transmembrane helix</keyword>
<feature type="transmembrane region" description="Helical" evidence="1">
    <location>
        <begin position="33"/>
        <end position="55"/>
    </location>
</feature>
<evidence type="ECO:0000313" key="2">
    <source>
        <dbReference type="EMBL" id="MBB3901423.1"/>
    </source>
</evidence>
<sequence>MRIVQAGRQSVVRASARAATARYATTRGFDENAAFLALGVTIFASFLLVCCAIVLRG</sequence>
<dbReference type="Proteomes" id="UP000517759">
    <property type="component" value="Unassembled WGS sequence"/>
</dbReference>
<proteinExistence type="predicted"/>
<dbReference type="AlphaFoldDB" id="A0A7W6AEV6"/>
<dbReference type="RefSeq" id="WP_183502383.1">
    <property type="nucleotide sequence ID" value="NZ_BSPG01000003.1"/>
</dbReference>
<keyword evidence="1" id="KW-0472">Membrane</keyword>
<protein>
    <submittedName>
        <fullName evidence="2">Uncharacterized protein</fullName>
    </submittedName>
</protein>
<organism evidence="2 3">
    <name type="scientific">Methylobacterium brachythecii</name>
    <dbReference type="NCBI Taxonomy" id="1176177"/>
    <lineage>
        <taxon>Bacteria</taxon>
        <taxon>Pseudomonadati</taxon>
        <taxon>Pseudomonadota</taxon>
        <taxon>Alphaproteobacteria</taxon>
        <taxon>Hyphomicrobiales</taxon>
        <taxon>Methylobacteriaceae</taxon>
        <taxon>Methylobacterium</taxon>
    </lineage>
</organism>
<accession>A0A7W6AEV6</accession>
<evidence type="ECO:0000256" key="1">
    <source>
        <dbReference type="SAM" id="Phobius"/>
    </source>
</evidence>
<keyword evidence="1" id="KW-0812">Transmembrane</keyword>
<name>A0A7W6AEV6_9HYPH</name>
<dbReference type="EMBL" id="JACIDN010000002">
    <property type="protein sequence ID" value="MBB3901423.1"/>
    <property type="molecule type" value="Genomic_DNA"/>
</dbReference>
<gene>
    <name evidence="2" type="ORF">GGR33_000909</name>
</gene>
<evidence type="ECO:0000313" key="3">
    <source>
        <dbReference type="Proteomes" id="UP000517759"/>
    </source>
</evidence>
<reference evidence="2 3" key="1">
    <citation type="submission" date="2020-08" db="EMBL/GenBank/DDBJ databases">
        <title>Genomic Encyclopedia of Type Strains, Phase IV (KMG-IV): sequencing the most valuable type-strain genomes for metagenomic binning, comparative biology and taxonomic classification.</title>
        <authorList>
            <person name="Goeker M."/>
        </authorList>
    </citation>
    <scope>NUCLEOTIDE SEQUENCE [LARGE SCALE GENOMIC DNA]</scope>
    <source>
        <strain evidence="2 3">DSM 24105</strain>
    </source>
</reference>